<feature type="domain" description="DUF5672" evidence="3">
    <location>
        <begin position="221"/>
        <end position="366"/>
    </location>
</feature>
<evidence type="ECO:0000256" key="1">
    <source>
        <dbReference type="SAM" id="MobiDB-lite"/>
    </source>
</evidence>
<sequence length="395" mass="44146">MRKSLFPLEYGFLLIVVVCLLISWHLWSFDDVNPMSGDSRSKPQAQPPAVPASTSSRTRDIKAQMLYSTERHETHETPVHAPSPTPTSESTLYTSTIRTSSTSSSSSLAQPAQHSSSSSQTPVPTTPTDGAFYISTNPHAHIDDPETSPLPSADDSSDALSQTRPIAVVIESEMTPNLIPIMLHFATVLGPIWTIMLFTLEASWEEPDSPAFLRAIADGRFEVRFLPPETILKNSASVSQFLAKPWLWEQVQEAHRILLFQTDSIICSKSPIAVEDFFEYDFVGAPIAQQYGEGYNGGLSIRNPKLFLNITKEVDFVTSGSEFEDQWFYQEAKARVASQRVKLAPVDVAKTFSVETIYYEKPLGYHQPERWNAGRMPEIEEWCPEVKMLVGRRAT</sequence>
<keyword evidence="2" id="KW-1133">Transmembrane helix</keyword>
<name>A0AAN6S9I7_9PEZI</name>
<dbReference type="InterPro" id="IPR043729">
    <property type="entry name" value="DUF5672"/>
</dbReference>
<keyword evidence="2" id="KW-0472">Membrane</keyword>
<proteinExistence type="predicted"/>
<feature type="region of interest" description="Disordered" evidence="1">
    <location>
        <begin position="35"/>
        <end position="158"/>
    </location>
</feature>
<evidence type="ECO:0000256" key="2">
    <source>
        <dbReference type="SAM" id="Phobius"/>
    </source>
</evidence>
<reference evidence="5" key="1">
    <citation type="journal article" date="2023" name="Mol. Phylogenet. Evol.">
        <title>Genome-scale phylogeny and comparative genomics of the fungal order Sordariales.</title>
        <authorList>
            <person name="Hensen N."/>
            <person name="Bonometti L."/>
            <person name="Westerberg I."/>
            <person name="Brannstrom I.O."/>
            <person name="Guillou S."/>
            <person name="Cros-Aarteil S."/>
            <person name="Calhoun S."/>
            <person name="Haridas S."/>
            <person name="Kuo A."/>
            <person name="Mondo S."/>
            <person name="Pangilinan J."/>
            <person name="Riley R."/>
            <person name="LaButti K."/>
            <person name="Andreopoulos B."/>
            <person name="Lipzen A."/>
            <person name="Chen C."/>
            <person name="Yan M."/>
            <person name="Daum C."/>
            <person name="Ng V."/>
            <person name="Clum A."/>
            <person name="Steindorff A."/>
            <person name="Ohm R.A."/>
            <person name="Martin F."/>
            <person name="Silar P."/>
            <person name="Natvig D.O."/>
            <person name="Lalanne C."/>
            <person name="Gautier V."/>
            <person name="Ament-Velasquez S.L."/>
            <person name="Kruys A."/>
            <person name="Hutchinson M.I."/>
            <person name="Powell A.J."/>
            <person name="Barry K."/>
            <person name="Miller A.N."/>
            <person name="Grigoriev I.V."/>
            <person name="Debuchy R."/>
            <person name="Gladieux P."/>
            <person name="Hiltunen Thoren M."/>
            <person name="Johannesson H."/>
        </authorList>
    </citation>
    <scope>NUCLEOTIDE SEQUENCE [LARGE SCALE GENOMIC DNA]</scope>
    <source>
        <strain evidence="5">CBS 340.73</strain>
    </source>
</reference>
<feature type="transmembrane region" description="Helical" evidence="2">
    <location>
        <begin position="7"/>
        <end position="27"/>
    </location>
</feature>
<evidence type="ECO:0000313" key="4">
    <source>
        <dbReference type="EMBL" id="KAK3945033.1"/>
    </source>
</evidence>
<feature type="compositionally biased region" description="Low complexity" evidence="1">
    <location>
        <begin position="149"/>
        <end position="158"/>
    </location>
</feature>
<accession>A0AAN6S9I7</accession>
<gene>
    <name evidence="4" type="ORF">QBC46DRAFT_132181</name>
</gene>
<keyword evidence="5" id="KW-1185">Reference proteome</keyword>
<dbReference type="Proteomes" id="UP001303473">
    <property type="component" value="Unassembled WGS sequence"/>
</dbReference>
<organism evidence="4 5">
    <name type="scientific">Diplogelasinospora grovesii</name>
    <dbReference type="NCBI Taxonomy" id="303347"/>
    <lineage>
        <taxon>Eukaryota</taxon>
        <taxon>Fungi</taxon>
        <taxon>Dikarya</taxon>
        <taxon>Ascomycota</taxon>
        <taxon>Pezizomycotina</taxon>
        <taxon>Sordariomycetes</taxon>
        <taxon>Sordariomycetidae</taxon>
        <taxon>Sordariales</taxon>
        <taxon>Diplogelasinosporaceae</taxon>
        <taxon>Diplogelasinospora</taxon>
    </lineage>
</organism>
<evidence type="ECO:0000259" key="3">
    <source>
        <dbReference type="Pfam" id="PF18922"/>
    </source>
</evidence>
<evidence type="ECO:0000313" key="5">
    <source>
        <dbReference type="Proteomes" id="UP001303473"/>
    </source>
</evidence>
<comment type="caution">
    <text evidence="4">The sequence shown here is derived from an EMBL/GenBank/DDBJ whole genome shotgun (WGS) entry which is preliminary data.</text>
</comment>
<dbReference type="Pfam" id="PF18922">
    <property type="entry name" value="DUF5672"/>
    <property type="match status" value="1"/>
</dbReference>
<feature type="compositionally biased region" description="Low complexity" evidence="1">
    <location>
        <begin position="90"/>
        <end position="128"/>
    </location>
</feature>
<protein>
    <recommendedName>
        <fullName evidence="3">DUF5672 domain-containing protein</fullName>
    </recommendedName>
</protein>
<dbReference type="EMBL" id="MU853756">
    <property type="protein sequence ID" value="KAK3945033.1"/>
    <property type="molecule type" value="Genomic_DNA"/>
</dbReference>
<keyword evidence="2" id="KW-0812">Transmembrane</keyword>
<dbReference type="AlphaFoldDB" id="A0AAN6S9I7"/>
<feature type="compositionally biased region" description="Basic and acidic residues" evidence="1">
    <location>
        <begin position="69"/>
        <end position="78"/>
    </location>
</feature>